<dbReference type="Proteomes" id="UP000257109">
    <property type="component" value="Unassembled WGS sequence"/>
</dbReference>
<comment type="caution">
    <text evidence="1">The sequence shown here is derived from an EMBL/GenBank/DDBJ whole genome shotgun (WGS) entry which is preliminary data.</text>
</comment>
<evidence type="ECO:0000313" key="1">
    <source>
        <dbReference type="EMBL" id="RDX93143.1"/>
    </source>
</evidence>
<protein>
    <submittedName>
        <fullName evidence="1">CSC1-like protein RXW8</fullName>
    </submittedName>
</protein>
<dbReference type="EMBL" id="QJKJ01004688">
    <property type="protein sequence ID" value="RDX93143.1"/>
    <property type="molecule type" value="Genomic_DNA"/>
</dbReference>
<name>A0A371GRX2_MUCPR</name>
<accession>A0A371GRX2</accession>
<organism evidence="1 2">
    <name type="scientific">Mucuna pruriens</name>
    <name type="common">Velvet bean</name>
    <name type="synonym">Dolichos pruriens</name>
    <dbReference type="NCBI Taxonomy" id="157652"/>
    <lineage>
        <taxon>Eukaryota</taxon>
        <taxon>Viridiplantae</taxon>
        <taxon>Streptophyta</taxon>
        <taxon>Embryophyta</taxon>
        <taxon>Tracheophyta</taxon>
        <taxon>Spermatophyta</taxon>
        <taxon>Magnoliopsida</taxon>
        <taxon>eudicotyledons</taxon>
        <taxon>Gunneridae</taxon>
        <taxon>Pentapetalae</taxon>
        <taxon>rosids</taxon>
        <taxon>fabids</taxon>
        <taxon>Fabales</taxon>
        <taxon>Fabaceae</taxon>
        <taxon>Papilionoideae</taxon>
        <taxon>50 kb inversion clade</taxon>
        <taxon>NPAAA clade</taxon>
        <taxon>indigoferoid/millettioid clade</taxon>
        <taxon>Phaseoleae</taxon>
        <taxon>Mucuna</taxon>
    </lineage>
</organism>
<feature type="non-terminal residue" evidence="1">
    <location>
        <position position="75"/>
    </location>
</feature>
<proteinExistence type="predicted"/>
<dbReference type="STRING" id="157652.A0A371GRX2"/>
<keyword evidence="2" id="KW-1185">Reference proteome</keyword>
<evidence type="ECO:0000313" key="2">
    <source>
        <dbReference type="Proteomes" id="UP000257109"/>
    </source>
</evidence>
<dbReference type="AlphaFoldDB" id="A0A371GRX2"/>
<sequence length="75" mass="8514">KQPSNVNVYFGRRLASQHSRRIDLCLERFVPSPSWIWKAWETSEDEILAIGGLDAVSSNQSSDALDVSMSTRQKF</sequence>
<dbReference type="OrthoDB" id="1689567at2759"/>
<feature type="non-terminal residue" evidence="1">
    <location>
        <position position="1"/>
    </location>
</feature>
<reference evidence="1" key="1">
    <citation type="submission" date="2018-05" db="EMBL/GenBank/DDBJ databases">
        <title>Draft genome of Mucuna pruriens seed.</title>
        <authorList>
            <person name="Nnadi N.E."/>
            <person name="Vos R."/>
            <person name="Hasami M.H."/>
            <person name="Devisetty U.K."/>
            <person name="Aguiy J.C."/>
        </authorList>
    </citation>
    <scope>NUCLEOTIDE SEQUENCE [LARGE SCALE GENOMIC DNA]</scope>
    <source>
        <strain evidence="1">JCA_2017</strain>
    </source>
</reference>
<gene>
    <name evidence="1" type="primary">RXW8</name>
    <name evidence="1" type="ORF">CR513_24638</name>
</gene>